<accession>A0A967EEG5</accession>
<dbReference type="EMBL" id="WOTH01000043">
    <property type="protein sequence ID" value="NHO55030.1"/>
    <property type="molecule type" value="Genomic_DNA"/>
</dbReference>
<dbReference type="InterPro" id="IPR025054">
    <property type="entry name" value="DUF3991"/>
</dbReference>
<organism evidence="2 3">
    <name type="scientific">Acetobacter estunensis</name>
    <dbReference type="NCBI Taxonomy" id="104097"/>
    <lineage>
        <taxon>Bacteria</taxon>
        <taxon>Pseudomonadati</taxon>
        <taxon>Pseudomonadota</taxon>
        <taxon>Alphaproteobacteria</taxon>
        <taxon>Acetobacterales</taxon>
        <taxon>Acetobacteraceae</taxon>
        <taxon>Acetobacter</taxon>
    </lineage>
</organism>
<reference evidence="2" key="1">
    <citation type="submission" date="2019-11" db="EMBL/GenBank/DDBJ databases">
        <title>Description of new Acetobacter species.</title>
        <authorList>
            <person name="Cleenwerck I."/>
            <person name="Sombolestani A.S."/>
        </authorList>
    </citation>
    <scope>NUCLEOTIDE SEQUENCE</scope>
    <source>
        <strain evidence="2">LMG 1626</strain>
    </source>
</reference>
<dbReference type="Pfam" id="PF13155">
    <property type="entry name" value="Toprim_2"/>
    <property type="match status" value="1"/>
</dbReference>
<gene>
    <name evidence="2" type="ORF">GOB87_13925</name>
</gene>
<feature type="domain" description="DUF3991" evidence="1">
    <location>
        <begin position="143"/>
        <end position="211"/>
    </location>
</feature>
<proteinExistence type="predicted"/>
<dbReference type="AlphaFoldDB" id="A0A967EEG5"/>
<dbReference type="RefSeq" id="WP_166318141.1">
    <property type="nucleotide sequence ID" value="NZ_WOTH01000043.1"/>
</dbReference>
<dbReference type="Proteomes" id="UP000597459">
    <property type="component" value="Unassembled WGS sequence"/>
</dbReference>
<evidence type="ECO:0000313" key="2">
    <source>
        <dbReference type="EMBL" id="NHO55030.1"/>
    </source>
</evidence>
<dbReference type="Gene3D" id="3.40.1360.10">
    <property type="match status" value="1"/>
</dbReference>
<dbReference type="Pfam" id="PF13154">
    <property type="entry name" value="DUF3991"/>
    <property type="match status" value="1"/>
</dbReference>
<name>A0A967EEG5_9PROT</name>
<dbReference type="CDD" id="cd00188">
    <property type="entry name" value="TOPRIM"/>
    <property type="match status" value="1"/>
</dbReference>
<protein>
    <submittedName>
        <fullName evidence="2">DUF3991 domain-containing protein</fullName>
    </submittedName>
</protein>
<keyword evidence="3" id="KW-1185">Reference proteome</keyword>
<evidence type="ECO:0000259" key="1">
    <source>
        <dbReference type="Pfam" id="PF13154"/>
    </source>
</evidence>
<evidence type="ECO:0000313" key="3">
    <source>
        <dbReference type="Proteomes" id="UP000597459"/>
    </source>
</evidence>
<sequence>MIQRQTDEQAHEELVRFREEIRCEVVLEKAGYRLDKTESSKNNQKYRRGKGESIVVNHGGRGWWSPHHNATDKGAKGSVIDLVRFLNPGMSLGHARQELRGLLGVAPTGATYEHAPGEERPRRDPSVMWNRHPVLVRGSAVWTYLTLTRALPEALLAHVARQGVLREGMKGTAWFAHHDNNGALTGMEMRGPEYRGFSSGGGGKRLFRFRADEGTRPLRRLVICESAIDALSFAALDHAVFRQGTLYVSTAGGLGPDAWEELRALMAALPQAQGRVIAAVDADAQGDRYAENYITMGEELGLLAMRLSPDANLNDWNRVLQDKRANHKENAA</sequence>
<comment type="caution">
    <text evidence="2">The sequence shown here is derived from an EMBL/GenBank/DDBJ whole genome shotgun (WGS) entry which is preliminary data.</text>
</comment>